<name>A0A1I9G6K0_BRUMA</name>
<dbReference type="AlphaFoldDB" id="A0A1I9G6K0"/>
<evidence type="ECO:0000256" key="1">
    <source>
        <dbReference type="SAM" id="MobiDB-lite"/>
    </source>
</evidence>
<evidence type="ECO:0000313" key="2">
    <source>
        <dbReference type="EMBL" id="CDQ03162.1"/>
    </source>
</evidence>
<reference evidence="2" key="2">
    <citation type="submission" date="2012-12" db="EMBL/GenBank/DDBJ databases">
        <authorList>
            <consortium name="WormBase Consortium"/>
            <person name="Ghedin E."/>
            <person name="Paulini M."/>
        </authorList>
    </citation>
    <scope>NUCLEOTIDE SEQUENCE</scope>
    <source>
        <strain evidence="2">FR3</strain>
    </source>
</reference>
<gene>
    <name evidence="2" type="primary">Bm14372</name>
    <name evidence="2" type="ORF">BM_Bm14372</name>
</gene>
<organism evidence="2">
    <name type="scientific">Brugia malayi</name>
    <name type="common">Filarial nematode worm</name>
    <dbReference type="NCBI Taxonomy" id="6279"/>
    <lineage>
        <taxon>Eukaryota</taxon>
        <taxon>Metazoa</taxon>
        <taxon>Ecdysozoa</taxon>
        <taxon>Nematoda</taxon>
        <taxon>Chromadorea</taxon>
        <taxon>Rhabditida</taxon>
        <taxon>Spirurina</taxon>
        <taxon>Spiruromorpha</taxon>
        <taxon>Filarioidea</taxon>
        <taxon>Onchocercidae</taxon>
        <taxon>Brugia</taxon>
    </lineage>
</organism>
<protein>
    <submittedName>
        <fullName evidence="2">Bm14372</fullName>
    </submittedName>
</protein>
<proteinExistence type="predicted"/>
<feature type="region of interest" description="Disordered" evidence="1">
    <location>
        <begin position="13"/>
        <end position="32"/>
    </location>
</feature>
<accession>A0A1I9G6K0</accession>
<dbReference type="EMBL" id="LN855018">
    <property type="protein sequence ID" value="CDQ03162.1"/>
    <property type="molecule type" value="Genomic_DNA"/>
</dbReference>
<reference evidence="2" key="1">
    <citation type="journal article" date="2007" name="Science">
        <title>Draft genome of the filarial nematode parasite Brugia malayi.</title>
        <authorList>
            <person name="Ghedin E."/>
            <person name="Wang S."/>
            <person name="Spiro D."/>
            <person name="Caler E."/>
            <person name="Zhao Q."/>
            <person name="Crabtree J."/>
            <person name="Allen J.E."/>
            <person name="Delcher A.L."/>
            <person name="Guiliano D.B."/>
            <person name="Miranda-Saavedra D."/>
            <person name="Angiuoli S.V."/>
            <person name="Creasy T."/>
            <person name="Amedeo P."/>
            <person name="Haas B."/>
            <person name="El-Sayed N.M."/>
            <person name="Wortman J.R."/>
            <person name="Feldblyum T."/>
            <person name="Tallon L."/>
            <person name="Schatz M."/>
            <person name="Shumway M."/>
            <person name="Koo H."/>
            <person name="Salzberg S.L."/>
            <person name="Schobel S."/>
            <person name="Pertea M."/>
            <person name="Pop M."/>
            <person name="White O."/>
            <person name="Barton G.J."/>
            <person name="Carlow C.K."/>
            <person name="Crawford M.J."/>
            <person name="Daub J."/>
            <person name="Dimmic M.W."/>
            <person name="Estes C.F."/>
            <person name="Foster J.M."/>
            <person name="Ganatra M."/>
            <person name="Gregory W.F."/>
            <person name="Johnson N.M."/>
            <person name="Jin J."/>
            <person name="Komuniecki R."/>
            <person name="Korf I."/>
            <person name="Kumar S."/>
            <person name="Laney S."/>
            <person name="Li B.W."/>
            <person name="Li W."/>
            <person name="Lindblom T.H."/>
            <person name="Lustigman S."/>
            <person name="Ma D."/>
            <person name="Maina C.V."/>
            <person name="Martin D.M."/>
            <person name="McCarter J.P."/>
            <person name="McReynolds L."/>
            <person name="Mitreva M."/>
            <person name="Nutman T.B."/>
            <person name="Parkinson J."/>
            <person name="Peregrin-Alvarez J.M."/>
            <person name="Poole C."/>
            <person name="Ren Q."/>
            <person name="Saunders L."/>
            <person name="Sluder A.E."/>
            <person name="Smith K."/>
            <person name="Stanke M."/>
            <person name="Unnasch T.R."/>
            <person name="Ware J."/>
            <person name="Wei A.D."/>
            <person name="Weil G."/>
            <person name="Williams D.J."/>
            <person name="Zhang Y."/>
            <person name="Williams S.A."/>
            <person name="Fraser-Liggett C."/>
            <person name="Slatko B."/>
            <person name="Blaxter M.L."/>
            <person name="Scott A.L."/>
        </authorList>
    </citation>
    <scope>NUCLEOTIDE SEQUENCE</scope>
    <source>
        <strain evidence="2">FR3</strain>
    </source>
</reference>
<feature type="compositionally biased region" description="Basic and acidic residues" evidence="1">
    <location>
        <begin position="23"/>
        <end position="32"/>
    </location>
</feature>
<sequence>MLERTFAKWITTFSNAQQTSDNQEEKTRNEEKAGYPVIFDASIQGLYR</sequence>